<evidence type="ECO:0000313" key="5">
    <source>
        <dbReference type="EMBL" id="MCX7570947.1"/>
    </source>
</evidence>
<dbReference type="SUPFAM" id="SSF46458">
    <property type="entry name" value="Globin-like"/>
    <property type="match status" value="1"/>
</dbReference>
<dbReference type="EMBL" id="JAPMLT010000007">
    <property type="protein sequence ID" value="MCX7570947.1"/>
    <property type="molecule type" value="Genomic_DNA"/>
</dbReference>
<dbReference type="PANTHER" id="PTHR32089">
    <property type="entry name" value="METHYL-ACCEPTING CHEMOTAXIS PROTEIN MCPB"/>
    <property type="match status" value="1"/>
</dbReference>
<organism evidence="5 6">
    <name type="scientific">Tumebacillus lacus</name>
    <dbReference type="NCBI Taxonomy" id="2995335"/>
    <lineage>
        <taxon>Bacteria</taxon>
        <taxon>Bacillati</taxon>
        <taxon>Bacillota</taxon>
        <taxon>Bacilli</taxon>
        <taxon>Bacillales</taxon>
        <taxon>Alicyclobacillaceae</taxon>
        <taxon>Tumebacillus</taxon>
    </lineage>
</organism>
<dbReference type="SMART" id="SM00283">
    <property type="entry name" value="MA"/>
    <property type="match status" value="1"/>
</dbReference>
<reference evidence="5 6" key="1">
    <citation type="submission" date="2022-11" db="EMBL/GenBank/DDBJ databases">
        <title>Study of microbial diversity in lake waters.</title>
        <authorList>
            <person name="Zhang J."/>
        </authorList>
    </citation>
    <scope>NUCLEOTIDE SEQUENCE [LARGE SCALE GENOMIC DNA]</scope>
    <source>
        <strain evidence="5 6">DT12</strain>
    </source>
</reference>
<dbReference type="InterPro" id="IPR004090">
    <property type="entry name" value="Chemotax_Me-accpt_rcpt"/>
</dbReference>
<sequence length="435" mass="48659">MKCPFGFLSKVKKQTAAAEHGRERREPIRVEDREIMARLHYMNLDQSHLDALREIHPVVLAKADAMFEEILDLVPQTMTIHEVADRSTRERLKKVFMHYTDTLFQGRIDDEYIQYRKRIGLTHNGVQLPVEWFLATFQTIFSYLVPEFVKLFAHDPDKLSHVLLAVTGLVNFDKQLVTQEYLDSRTRTIEQLLKEQTTVQQELSEMGQHLAASVQQTSSSAQETGEKATLVMQETEATMKSSRNLHNLTTLSVTRVDEVTAKMNRLRQEVEGSVGGIEALSQLLSRITEMSRNIEQIANQTNLLSLNASIEAARAGEHGRGFSVVAQEVRALAVATKDTNTLINEMVRESGANMAAIRQNLDNMTQAAAATEEAVSDVRGSLLAVSMEMEQSTEMFAANKQNLDGILVAVQEISTTIDSLSVLAMALANKAERTV</sequence>
<dbReference type="PROSITE" id="PS50111">
    <property type="entry name" value="CHEMOTAXIS_TRANSDUC_2"/>
    <property type="match status" value="1"/>
</dbReference>
<evidence type="ECO:0000313" key="6">
    <source>
        <dbReference type="Proteomes" id="UP001208017"/>
    </source>
</evidence>
<dbReference type="CDD" id="cd01068">
    <property type="entry name" value="globin_sensor"/>
    <property type="match status" value="1"/>
</dbReference>
<dbReference type="Gene3D" id="1.10.490.10">
    <property type="entry name" value="Globins"/>
    <property type="match status" value="1"/>
</dbReference>
<dbReference type="Gene3D" id="1.10.287.950">
    <property type="entry name" value="Methyl-accepting chemotaxis protein"/>
    <property type="match status" value="1"/>
</dbReference>
<protein>
    <submittedName>
        <fullName evidence="5">Globin-coupled sensor protein</fullName>
    </submittedName>
</protein>
<dbReference type="InterPro" id="IPR039379">
    <property type="entry name" value="Protoglobin_sensor_dom"/>
</dbReference>
<evidence type="ECO:0000259" key="4">
    <source>
        <dbReference type="PROSITE" id="PS50111"/>
    </source>
</evidence>
<dbReference type="PANTHER" id="PTHR32089:SF112">
    <property type="entry name" value="LYSOZYME-LIKE PROTEIN-RELATED"/>
    <property type="match status" value="1"/>
</dbReference>
<accession>A0ABT3X200</accession>
<proteinExistence type="inferred from homology"/>
<dbReference type="Proteomes" id="UP001208017">
    <property type="component" value="Unassembled WGS sequence"/>
</dbReference>
<dbReference type="SUPFAM" id="SSF58104">
    <property type="entry name" value="Methyl-accepting chemotaxis protein (MCP) signaling domain"/>
    <property type="match status" value="1"/>
</dbReference>
<comment type="caution">
    <text evidence="5">The sequence shown here is derived from an EMBL/GenBank/DDBJ whole genome shotgun (WGS) entry which is preliminary data.</text>
</comment>
<dbReference type="PRINTS" id="PR00260">
    <property type="entry name" value="CHEMTRNSDUCR"/>
</dbReference>
<dbReference type="InterPro" id="IPR012292">
    <property type="entry name" value="Globin/Proto"/>
</dbReference>
<evidence type="ECO:0000256" key="3">
    <source>
        <dbReference type="PROSITE-ProRule" id="PRU00284"/>
    </source>
</evidence>
<comment type="similarity">
    <text evidence="2">Belongs to the methyl-accepting chemotaxis (MCP) protein family.</text>
</comment>
<dbReference type="RefSeq" id="WP_267152191.1">
    <property type="nucleotide sequence ID" value="NZ_JAPMLT010000007.1"/>
</dbReference>
<evidence type="ECO:0000256" key="2">
    <source>
        <dbReference type="ARBA" id="ARBA00029447"/>
    </source>
</evidence>
<name>A0ABT3X200_9BACL</name>
<dbReference type="InterPro" id="IPR004089">
    <property type="entry name" value="MCPsignal_dom"/>
</dbReference>
<feature type="domain" description="Methyl-accepting transducer" evidence="4">
    <location>
        <begin position="185"/>
        <end position="421"/>
    </location>
</feature>
<keyword evidence="1 3" id="KW-0807">Transducer</keyword>
<dbReference type="Pfam" id="PF00015">
    <property type="entry name" value="MCPsignal"/>
    <property type="match status" value="1"/>
</dbReference>
<gene>
    <name evidence="5" type="ORF">OS242_13440</name>
</gene>
<dbReference type="InterPro" id="IPR009050">
    <property type="entry name" value="Globin-like_sf"/>
</dbReference>
<keyword evidence="6" id="KW-1185">Reference proteome</keyword>
<dbReference type="InterPro" id="IPR044398">
    <property type="entry name" value="Globin-sensor_dom"/>
</dbReference>
<dbReference type="Pfam" id="PF11563">
    <property type="entry name" value="Protoglobin"/>
    <property type="match status" value="1"/>
</dbReference>
<evidence type="ECO:0000256" key="1">
    <source>
        <dbReference type="ARBA" id="ARBA00023224"/>
    </source>
</evidence>